<gene>
    <name evidence="3" type="ORF">HINF_LOCUS12753</name>
    <name evidence="2" type="ORF">HINF_LOCUS17284</name>
</gene>
<evidence type="ECO:0000313" key="4">
    <source>
        <dbReference type="Proteomes" id="UP001642409"/>
    </source>
</evidence>
<sequence>METMSTPYKVLNFIKKVASNIISSKESKSTQTIEQSNNSGENVQNMNQEPVNVKQIQQIRKQPFSNKEQYVEISAKQQCVHAKQYVNKQDNIVDIDDIDDNIVDID</sequence>
<protein>
    <submittedName>
        <fullName evidence="3">Hypothetical_protein</fullName>
    </submittedName>
</protein>
<accession>A0AA86P0J9</accession>
<dbReference type="Proteomes" id="UP001642409">
    <property type="component" value="Unassembled WGS sequence"/>
</dbReference>
<proteinExistence type="predicted"/>
<keyword evidence="4" id="KW-1185">Reference proteome</keyword>
<evidence type="ECO:0000313" key="3">
    <source>
        <dbReference type="EMBL" id="CAL5992792.1"/>
    </source>
</evidence>
<reference evidence="2" key="1">
    <citation type="submission" date="2023-06" db="EMBL/GenBank/DDBJ databases">
        <authorList>
            <person name="Kurt Z."/>
        </authorList>
    </citation>
    <scope>NUCLEOTIDE SEQUENCE</scope>
</reference>
<comment type="caution">
    <text evidence="2">The sequence shown here is derived from an EMBL/GenBank/DDBJ whole genome shotgun (WGS) entry which is preliminary data.</text>
</comment>
<organism evidence="2">
    <name type="scientific">Hexamita inflata</name>
    <dbReference type="NCBI Taxonomy" id="28002"/>
    <lineage>
        <taxon>Eukaryota</taxon>
        <taxon>Metamonada</taxon>
        <taxon>Diplomonadida</taxon>
        <taxon>Hexamitidae</taxon>
        <taxon>Hexamitinae</taxon>
        <taxon>Hexamita</taxon>
    </lineage>
</organism>
<dbReference type="EMBL" id="CAXDID020000029">
    <property type="protein sequence ID" value="CAL5992792.1"/>
    <property type="molecule type" value="Genomic_DNA"/>
</dbReference>
<evidence type="ECO:0000256" key="1">
    <source>
        <dbReference type="SAM" id="MobiDB-lite"/>
    </source>
</evidence>
<dbReference type="AlphaFoldDB" id="A0AA86P0J9"/>
<feature type="region of interest" description="Disordered" evidence="1">
    <location>
        <begin position="25"/>
        <end position="47"/>
    </location>
</feature>
<name>A0AA86P0J9_9EUKA</name>
<dbReference type="EMBL" id="CATOUU010000440">
    <property type="protein sequence ID" value="CAI9929639.1"/>
    <property type="molecule type" value="Genomic_DNA"/>
</dbReference>
<evidence type="ECO:0000313" key="2">
    <source>
        <dbReference type="EMBL" id="CAI9929639.1"/>
    </source>
</evidence>
<reference evidence="3 4" key="2">
    <citation type="submission" date="2024-07" db="EMBL/GenBank/DDBJ databases">
        <authorList>
            <person name="Akdeniz Z."/>
        </authorList>
    </citation>
    <scope>NUCLEOTIDE SEQUENCE [LARGE SCALE GENOMIC DNA]</scope>
</reference>